<dbReference type="SUPFAM" id="SSF101447">
    <property type="entry name" value="Formin homology 2 domain (FH2 domain)"/>
    <property type="match status" value="1"/>
</dbReference>
<feature type="region of interest" description="Disordered" evidence="1">
    <location>
        <begin position="258"/>
        <end position="283"/>
    </location>
</feature>
<feature type="region of interest" description="Disordered" evidence="1">
    <location>
        <begin position="134"/>
        <end position="177"/>
    </location>
</feature>
<reference evidence="2 3" key="1">
    <citation type="journal article" date="2018" name="Cell">
        <title>The Chara Genome: Secondary Complexity and Implications for Plant Terrestrialization.</title>
        <authorList>
            <person name="Nishiyama T."/>
            <person name="Sakayama H."/>
            <person name="Vries J.D."/>
            <person name="Buschmann H."/>
            <person name="Saint-Marcoux D."/>
            <person name="Ullrich K.K."/>
            <person name="Haas F.B."/>
            <person name="Vanderstraeten L."/>
            <person name="Becker D."/>
            <person name="Lang D."/>
            <person name="Vosolsobe S."/>
            <person name="Rombauts S."/>
            <person name="Wilhelmsson P.K.I."/>
            <person name="Janitza P."/>
            <person name="Kern R."/>
            <person name="Heyl A."/>
            <person name="Rumpler F."/>
            <person name="Villalobos L.I.A.C."/>
            <person name="Clay J.M."/>
            <person name="Skokan R."/>
            <person name="Toyoda A."/>
            <person name="Suzuki Y."/>
            <person name="Kagoshima H."/>
            <person name="Schijlen E."/>
            <person name="Tajeshwar N."/>
            <person name="Catarino B."/>
            <person name="Hetherington A.J."/>
            <person name="Saltykova A."/>
            <person name="Bonnot C."/>
            <person name="Breuninger H."/>
            <person name="Symeonidi A."/>
            <person name="Radhakrishnan G.V."/>
            <person name="Van Nieuwerburgh F."/>
            <person name="Deforce D."/>
            <person name="Chang C."/>
            <person name="Karol K.G."/>
            <person name="Hedrich R."/>
            <person name="Ulvskov P."/>
            <person name="Glockner G."/>
            <person name="Delwiche C.F."/>
            <person name="Petrasek J."/>
            <person name="Van de Peer Y."/>
            <person name="Friml J."/>
            <person name="Beilby M."/>
            <person name="Dolan L."/>
            <person name="Kohara Y."/>
            <person name="Sugano S."/>
            <person name="Fujiyama A."/>
            <person name="Delaux P.-M."/>
            <person name="Quint M."/>
            <person name="TheiBen G."/>
            <person name="Hagemann M."/>
            <person name="Harholt J."/>
            <person name="Dunand C."/>
            <person name="Zachgo S."/>
            <person name="Langdale J."/>
            <person name="Maumus F."/>
            <person name="Straeten D.V.D."/>
            <person name="Gould S.B."/>
            <person name="Rensing S.A."/>
        </authorList>
    </citation>
    <scope>NUCLEOTIDE SEQUENCE [LARGE SCALE GENOMIC DNA]</scope>
    <source>
        <strain evidence="2 3">S276</strain>
    </source>
</reference>
<evidence type="ECO:0000313" key="2">
    <source>
        <dbReference type="EMBL" id="GBG63500.1"/>
    </source>
</evidence>
<proteinExistence type="predicted"/>
<dbReference type="AlphaFoldDB" id="A0A388K0A8"/>
<feature type="compositionally biased region" description="Pro residues" evidence="1">
    <location>
        <begin position="156"/>
        <end position="168"/>
    </location>
</feature>
<dbReference type="Gramene" id="GBG63500">
    <property type="protein sequence ID" value="GBG63500"/>
    <property type="gene ID" value="CBR_g38568"/>
</dbReference>
<gene>
    <name evidence="2" type="ORF">CBR_g38568</name>
</gene>
<dbReference type="Proteomes" id="UP000265515">
    <property type="component" value="Unassembled WGS sequence"/>
</dbReference>
<feature type="compositionally biased region" description="Acidic residues" evidence="1">
    <location>
        <begin position="261"/>
        <end position="277"/>
    </location>
</feature>
<comment type="caution">
    <text evidence="2">The sequence shown here is derived from an EMBL/GenBank/DDBJ whole genome shotgun (WGS) entry which is preliminary data.</text>
</comment>
<dbReference type="EMBL" id="BFEA01000040">
    <property type="protein sequence ID" value="GBG63500.1"/>
    <property type="molecule type" value="Genomic_DNA"/>
</dbReference>
<evidence type="ECO:0000313" key="3">
    <source>
        <dbReference type="Proteomes" id="UP000265515"/>
    </source>
</evidence>
<feature type="compositionally biased region" description="Basic residues" evidence="1">
    <location>
        <begin position="135"/>
        <end position="146"/>
    </location>
</feature>
<protein>
    <submittedName>
        <fullName evidence="2">Uncharacterized protein</fullName>
    </submittedName>
</protein>
<sequence length="646" mass="72041">MHPPPLIQIRTHCSQDDDASMVIDFRSSFVRSEFDKRHILPVQVAYLNAMELRRRWLRSRWMILSLRCYMSRRSALGLLKSRDYQAFAIAFEKYFCDSMPVYLWENPVEWSTDFPCTPAEFMYSFLTQSWESSLRRKGRGGRKRGNRLTFNHDRGPPPPPPPPPPPRAPAAAPAPATAAAAAAATAVYTNDPMAAFENTFRSDRESSVPRTGEAAEEVILLARWRKALRRESDTFVHKRTSHNHDAAAGVGVGVGVGAAAADDDDEDDDDDDDDDRDREDSIRWSSIQEVIPAAIQGMAVGGEDADQSDQVIRNKLLGLFMMVVPPTSVSTLGTCFARYGEDRRGESDAFLASVLHAIARSRDYPMCQQGWCLVKLIDFDAVGSDGGRLSLRMFVTYWDPVSWRATVVDRDDDTTAIAEAGRLHVIGDTLVTLKREDVIDSRYKPHRELVLPGTCVRGVATRGTARNVFVVGSSAVVEGSSYAFSEDGNSIFRTPPSAGLTGRRVLGDAAAGLSEFVGLWRERDLSSSPDPHLLVGREREEKIEARSQLVKMIHVAVSLANLARSASSFDECVHKYGLRLTSLRDAKQFGYKHFVSLFKGSLWEHLPAELALRIVGFLPPQRLLLRPRETPGDMPFQPRSHRYVCL</sequence>
<keyword evidence="3" id="KW-1185">Reference proteome</keyword>
<organism evidence="2 3">
    <name type="scientific">Chara braunii</name>
    <name type="common">Braun's stonewort</name>
    <dbReference type="NCBI Taxonomy" id="69332"/>
    <lineage>
        <taxon>Eukaryota</taxon>
        <taxon>Viridiplantae</taxon>
        <taxon>Streptophyta</taxon>
        <taxon>Charophyceae</taxon>
        <taxon>Charales</taxon>
        <taxon>Characeae</taxon>
        <taxon>Chara</taxon>
    </lineage>
</organism>
<accession>A0A388K0A8</accession>
<evidence type="ECO:0000256" key="1">
    <source>
        <dbReference type="SAM" id="MobiDB-lite"/>
    </source>
</evidence>
<name>A0A388K0A8_CHABU</name>